<dbReference type="Proteomes" id="UP000281406">
    <property type="component" value="Unassembled WGS sequence"/>
</dbReference>
<dbReference type="EMBL" id="RJVU01051648">
    <property type="protein sequence ID" value="ROL41515.1"/>
    <property type="molecule type" value="Genomic_DNA"/>
</dbReference>
<dbReference type="AlphaFoldDB" id="A0A3N0Y5N5"/>
<organism evidence="2 3">
    <name type="scientific">Anabarilius grahami</name>
    <name type="common">Kanglang fish</name>
    <name type="synonym">Barilius grahami</name>
    <dbReference type="NCBI Taxonomy" id="495550"/>
    <lineage>
        <taxon>Eukaryota</taxon>
        <taxon>Metazoa</taxon>
        <taxon>Chordata</taxon>
        <taxon>Craniata</taxon>
        <taxon>Vertebrata</taxon>
        <taxon>Euteleostomi</taxon>
        <taxon>Actinopterygii</taxon>
        <taxon>Neopterygii</taxon>
        <taxon>Teleostei</taxon>
        <taxon>Ostariophysi</taxon>
        <taxon>Cypriniformes</taxon>
        <taxon>Xenocyprididae</taxon>
        <taxon>Xenocypridinae</taxon>
        <taxon>Xenocypridinae incertae sedis</taxon>
        <taxon>Anabarilius</taxon>
    </lineage>
</organism>
<name>A0A3N0Y5N5_ANAGA</name>
<evidence type="ECO:0000313" key="3">
    <source>
        <dbReference type="Proteomes" id="UP000281406"/>
    </source>
</evidence>
<proteinExistence type="predicted"/>
<keyword evidence="3" id="KW-1185">Reference proteome</keyword>
<comment type="caution">
    <text evidence="2">The sequence shown here is derived from an EMBL/GenBank/DDBJ whole genome shotgun (WGS) entry which is preliminary data.</text>
</comment>
<evidence type="ECO:0000256" key="1">
    <source>
        <dbReference type="SAM" id="MobiDB-lite"/>
    </source>
</evidence>
<sequence length="163" mass="18361">MGSGEIILHRLLRHINTGKIQPLSAQSRNRYDAGTEDNDQSENIRGEGRFHSHTLQFFPLNSFLSASRCVLICSDLVYCLFPNTPFPIQHLETDEDGHGRTTRWAICLSPCLHFTHTCEFTSGNEITLTQQRDADFSSEGLLDCVQRLVSVCYGKRPSCQTAI</sequence>
<gene>
    <name evidence="2" type="ORF">DPX16_6913</name>
</gene>
<reference evidence="2 3" key="1">
    <citation type="submission" date="2018-10" db="EMBL/GenBank/DDBJ databases">
        <title>Genome assembly for a Yunnan-Guizhou Plateau 3E fish, Anabarilius grahami (Regan), and its evolutionary and genetic applications.</title>
        <authorList>
            <person name="Jiang W."/>
        </authorList>
    </citation>
    <scope>NUCLEOTIDE SEQUENCE [LARGE SCALE GENOMIC DNA]</scope>
    <source>
        <strain evidence="2">AG-KIZ</strain>
        <tissue evidence="2">Muscle</tissue>
    </source>
</reference>
<feature type="region of interest" description="Disordered" evidence="1">
    <location>
        <begin position="25"/>
        <end position="45"/>
    </location>
</feature>
<evidence type="ECO:0000313" key="2">
    <source>
        <dbReference type="EMBL" id="ROL41515.1"/>
    </source>
</evidence>
<accession>A0A3N0Y5N5</accession>
<protein>
    <submittedName>
        <fullName evidence="2">Uncharacterized protein</fullName>
    </submittedName>
</protein>